<keyword evidence="1" id="KW-0472">Membrane</keyword>
<dbReference type="STRING" id="574087.Acear_2068"/>
<dbReference type="EMBL" id="CP002105">
    <property type="protein sequence ID" value="ADL13558.1"/>
    <property type="molecule type" value="Genomic_DNA"/>
</dbReference>
<keyword evidence="3" id="KW-1185">Reference proteome</keyword>
<evidence type="ECO:0000256" key="1">
    <source>
        <dbReference type="SAM" id="Phobius"/>
    </source>
</evidence>
<organism evidence="2 3">
    <name type="scientific">Acetohalobium arabaticum (strain ATCC 49924 / DSM 5501 / Z-7288)</name>
    <dbReference type="NCBI Taxonomy" id="574087"/>
    <lineage>
        <taxon>Bacteria</taxon>
        <taxon>Bacillati</taxon>
        <taxon>Bacillota</taxon>
        <taxon>Clostridia</taxon>
        <taxon>Halanaerobiales</taxon>
        <taxon>Halobacteroidaceae</taxon>
        <taxon>Acetohalobium</taxon>
    </lineage>
</organism>
<feature type="transmembrane region" description="Helical" evidence="1">
    <location>
        <begin position="304"/>
        <end position="323"/>
    </location>
</feature>
<feature type="transmembrane region" description="Helical" evidence="1">
    <location>
        <begin position="173"/>
        <end position="194"/>
    </location>
</feature>
<dbReference type="eggNOG" id="COG1808">
    <property type="taxonomic scope" value="Bacteria"/>
</dbReference>
<evidence type="ECO:0000313" key="3">
    <source>
        <dbReference type="Proteomes" id="UP000001661"/>
    </source>
</evidence>
<dbReference type="NCBIfam" id="TIGR00341">
    <property type="entry name" value="TIGR00341 family protein"/>
    <property type="match status" value="1"/>
</dbReference>
<dbReference type="InterPro" id="IPR005240">
    <property type="entry name" value="DUF389"/>
</dbReference>
<dbReference type="PANTHER" id="PTHR20992:SF9">
    <property type="entry name" value="AT15442P-RELATED"/>
    <property type="match status" value="1"/>
</dbReference>
<proteinExistence type="predicted"/>
<dbReference type="AlphaFoldDB" id="D9QT58"/>
<dbReference type="OrthoDB" id="9790659at2"/>
<dbReference type="HOGENOM" id="CLU_050976_0_0_9"/>
<dbReference type="KEGG" id="aar:Acear_2068"/>
<feature type="transmembrane region" description="Helical" evidence="1">
    <location>
        <begin position="113"/>
        <end position="130"/>
    </location>
</feature>
<dbReference type="RefSeq" id="WP_013279001.1">
    <property type="nucleotide sequence ID" value="NC_014378.1"/>
</dbReference>
<keyword evidence="1" id="KW-0812">Transmembrane</keyword>
<sequence>MQIALATFKTGEGKEATQLLEALEVDIADYKLLSSPTGDLLIINLLYGNTDIVLDNLAERFDFETDDDRSLIVFSPDTVIPFNKEKLQASSFKANRESLVTYARNNSLIDDNFILLAIMAAVIASLGLILNNIPVIVGSMIIAPVFGPIVAIAIGIVLADFKLMMQGVLSEATVLSIAVVVGLLMGLIVPNVVINSALKTRMFPTVADLFVALAAGSAGAYSLISGVKSQLIGVVIAAAIIPVMCTIGIGISLANSMMVGGGLLLLGGNYLALILATVGVFYLKGLKPQIWYKFKAQKLVKKSLILIVVAVIILSLPLSWITYQRMIKEKPEDKVRKIYRKKFGDELETDLLSIQVQGKEVELFLYTPDETDEYFFKLLEKRIKEELGGEYRVIFEVVPTRRFQFPLGSDEKS</sequence>
<feature type="transmembrane region" description="Helical" evidence="1">
    <location>
        <begin position="136"/>
        <end position="161"/>
    </location>
</feature>
<accession>D9QT58</accession>
<dbReference type="PANTHER" id="PTHR20992">
    <property type="entry name" value="AT15442P-RELATED"/>
    <property type="match status" value="1"/>
</dbReference>
<name>D9QT58_ACEAZ</name>
<dbReference type="Pfam" id="PF04087">
    <property type="entry name" value="DUF389"/>
    <property type="match status" value="1"/>
</dbReference>
<evidence type="ECO:0000313" key="2">
    <source>
        <dbReference type="EMBL" id="ADL13558.1"/>
    </source>
</evidence>
<protein>
    <recommendedName>
        <fullName evidence="4">TIGR00341 family protein</fullName>
    </recommendedName>
</protein>
<feature type="transmembrane region" description="Helical" evidence="1">
    <location>
        <begin position="231"/>
        <end position="251"/>
    </location>
</feature>
<keyword evidence="1" id="KW-1133">Transmembrane helix</keyword>
<gene>
    <name evidence="2" type="ordered locus">Acear_2068</name>
</gene>
<reference evidence="2 3" key="1">
    <citation type="journal article" date="2010" name="Stand. Genomic Sci.">
        <title>Complete genome sequence of Acetohalobium arabaticum type strain (Z-7288).</title>
        <authorList>
            <person name="Sikorski J."/>
            <person name="Lapidus A."/>
            <person name="Chertkov O."/>
            <person name="Lucas S."/>
            <person name="Copeland A."/>
            <person name="Glavina Del Rio T."/>
            <person name="Nolan M."/>
            <person name="Tice H."/>
            <person name="Cheng J.F."/>
            <person name="Han C."/>
            <person name="Brambilla E."/>
            <person name="Pitluck S."/>
            <person name="Liolios K."/>
            <person name="Ivanova N."/>
            <person name="Mavromatis K."/>
            <person name="Mikhailova N."/>
            <person name="Pati A."/>
            <person name="Bruce D."/>
            <person name="Detter C."/>
            <person name="Tapia R."/>
            <person name="Goodwin L."/>
            <person name="Chen A."/>
            <person name="Palaniappan K."/>
            <person name="Land M."/>
            <person name="Hauser L."/>
            <person name="Chang Y.J."/>
            <person name="Jeffries C.D."/>
            <person name="Rohde M."/>
            <person name="Goker M."/>
            <person name="Spring S."/>
            <person name="Woyke T."/>
            <person name="Bristow J."/>
            <person name="Eisen J.A."/>
            <person name="Markowitz V."/>
            <person name="Hugenholtz P."/>
            <person name="Kyrpides N.C."/>
            <person name="Klenk H.P."/>
        </authorList>
    </citation>
    <scope>NUCLEOTIDE SEQUENCE [LARGE SCALE GENOMIC DNA]</scope>
    <source>
        <strain evidence="3">ATCC 49924 / DSM 5501 / Z-7288</strain>
    </source>
</reference>
<feature type="transmembrane region" description="Helical" evidence="1">
    <location>
        <begin position="206"/>
        <end position="224"/>
    </location>
</feature>
<feature type="transmembrane region" description="Helical" evidence="1">
    <location>
        <begin position="263"/>
        <end position="283"/>
    </location>
</feature>
<dbReference type="Proteomes" id="UP000001661">
    <property type="component" value="Chromosome"/>
</dbReference>
<evidence type="ECO:0008006" key="4">
    <source>
        <dbReference type="Google" id="ProtNLM"/>
    </source>
</evidence>